<protein>
    <submittedName>
        <fullName evidence="1">Uncharacterized protein</fullName>
    </submittedName>
</protein>
<keyword evidence="2" id="KW-1185">Reference proteome</keyword>
<comment type="caution">
    <text evidence="1">The sequence shown here is derived from an EMBL/GenBank/DDBJ whole genome shotgun (WGS) entry which is preliminary data.</text>
</comment>
<sequence>MTHQPLARLLVVGLDVVGGKEIAEGIADLVQHIRLQLAVGAGYNAVGAPGVETDAGLAILITAHRELNLIAVAVDLGGGEGRQHGYIQPANAAESIGNAFALGAQFSGIIQMPQAAATAGAGHCTIYRDTVRRGSLNGIQNTESVAAAIFHDADGGNVTGGGAGYEHSLAVRAVSNAAAIVGQALNGQGQHLIFL</sequence>
<gene>
    <name evidence="1" type="ORF">FAEPRAA2165_02045</name>
</gene>
<proteinExistence type="predicted"/>
<evidence type="ECO:0000313" key="1">
    <source>
        <dbReference type="EMBL" id="EEU96424.1"/>
    </source>
</evidence>
<organism evidence="1 2">
    <name type="scientific">Faecalibacterium duncaniae (strain DSM 17677 / JCM 31915 / A2-165)</name>
    <name type="common">Faecalibacterium prausnitzii</name>
    <dbReference type="NCBI Taxonomy" id="411483"/>
    <lineage>
        <taxon>Bacteria</taxon>
        <taxon>Bacillati</taxon>
        <taxon>Bacillota</taxon>
        <taxon>Clostridia</taxon>
        <taxon>Eubacteriales</taxon>
        <taxon>Oscillospiraceae</taxon>
        <taxon>Faecalibacterium</taxon>
    </lineage>
</organism>
<dbReference type="Proteomes" id="UP000004619">
    <property type="component" value="Unassembled WGS sequence"/>
</dbReference>
<reference evidence="1" key="1">
    <citation type="submission" date="2009-08" db="EMBL/GenBank/DDBJ databases">
        <authorList>
            <person name="Weinstock G."/>
            <person name="Sodergren E."/>
            <person name="Clifton S."/>
            <person name="Fulton L."/>
            <person name="Fulton B."/>
            <person name="Courtney L."/>
            <person name="Fronick C."/>
            <person name="Harrison M."/>
            <person name="Strong C."/>
            <person name="Farmer C."/>
            <person name="Delahaunty K."/>
            <person name="Markovic C."/>
            <person name="Hall O."/>
            <person name="Minx P."/>
            <person name="Tomlinson C."/>
            <person name="Mitreva M."/>
            <person name="Nelson J."/>
            <person name="Hou S."/>
            <person name="Wollam A."/>
            <person name="Pepin K.H."/>
            <person name="Johnson M."/>
            <person name="Bhonagiri V."/>
            <person name="Nash W.E."/>
            <person name="Warren W."/>
            <person name="Chinwalla A."/>
            <person name="Mardis E.R."/>
            <person name="Wilson R.K."/>
        </authorList>
    </citation>
    <scope>NUCLEOTIDE SEQUENCE [LARGE SCALE GENOMIC DNA]</scope>
    <source>
        <strain evidence="1">A2-165</strain>
    </source>
</reference>
<dbReference type="EMBL" id="ACOP02000050">
    <property type="protein sequence ID" value="EEU96424.1"/>
    <property type="molecule type" value="Genomic_DNA"/>
</dbReference>
<evidence type="ECO:0000313" key="2">
    <source>
        <dbReference type="Proteomes" id="UP000004619"/>
    </source>
</evidence>
<dbReference type="AlphaFoldDB" id="C7H6U9"/>
<dbReference type="HOGENOM" id="CLU_1394503_0_0_9"/>
<accession>C7H6U9</accession>
<name>C7H6U9_FAED2</name>